<accession>A0ABP7DMW2</accession>
<comment type="caution">
    <text evidence="1">The sequence shown here is derived from an EMBL/GenBank/DDBJ whole genome shotgun (WGS) entry which is preliminary data.</text>
</comment>
<protein>
    <submittedName>
        <fullName evidence="1">Uncharacterized protein</fullName>
    </submittedName>
</protein>
<organism evidence="1 2">
    <name type="scientific">Microlunatus aurantiacus</name>
    <dbReference type="NCBI Taxonomy" id="446786"/>
    <lineage>
        <taxon>Bacteria</taxon>
        <taxon>Bacillati</taxon>
        <taxon>Actinomycetota</taxon>
        <taxon>Actinomycetes</taxon>
        <taxon>Propionibacteriales</taxon>
        <taxon>Propionibacteriaceae</taxon>
        <taxon>Microlunatus</taxon>
    </lineage>
</organism>
<dbReference type="RefSeq" id="WP_344812751.1">
    <property type="nucleotide sequence ID" value="NZ_BAAAYX010000009.1"/>
</dbReference>
<dbReference type="Proteomes" id="UP001500051">
    <property type="component" value="Unassembled WGS sequence"/>
</dbReference>
<dbReference type="EMBL" id="BAAAYX010000009">
    <property type="protein sequence ID" value="GAA3706629.1"/>
    <property type="molecule type" value="Genomic_DNA"/>
</dbReference>
<name>A0ABP7DMW2_9ACTN</name>
<keyword evidence="2" id="KW-1185">Reference proteome</keyword>
<evidence type="ECO:0000313" key="1">
    <source>
        <dbReference type="EMBL" id="GAA3706629.1"/>
    </source>
</evidence>
<evidence type="ECO:0000313" key="2">
    <source>
        <dbReference type="Proteomes" id="UP001500051"/>
    </source>
</evidence>
<sequence length="203" mass="22534">MVDTDRRPTATSWRALLLRVREALTPEAYERAPDYGPDAPDSDREAWLRQLGRVRDLLEETRAVVAAGGWCGGGAWFTVREPNGTVRAASLAESFALRSPRAQVAGGCLVGIMIRLADDPDRVPTTADVWRATDELREAMHERLGHDSYPPGRAYPMTQRRARLRSLTAWNDAPERTQADVLDLVDRAISRTIVGAVRERSAS</sequence>
<gene>
    <name evidence="1" type="ORF">GCM10022204_25580</name>
</gene>
<dbReference type="Pfam" id="PF19698">
    <property type="entry name" value="DUF6197"/>
    <property type="match status" value="1"/>
</dbReference>
<reference evidence="2" key="1">
    <citation type="journal article" date="2019" name="Int. J. Syst. Evol. Microbiol.">
        <title>The Global Catalogue of Microorganisms (GCM) 10K type strain sequencing project: providing services to taxonomists for standard genome sequencing and annotation.</title>
        <authorList>
            <consortium name="The Broad Institute Genomics Platform"/>
            <consortium name="The Broad Institute Genome Sequencing Center for Infectious Disease"/>
            <person name="Wu L."/>
            <person name="Ma J."/>
        </authorList>
    </citation>
    <scope>NUCLEOTIDE SEQUENCE [LARGE SCALE GENOMIC DNA]</scope>
    <source>
        <strain evidence="2">JCM 16548</strain>
    </source>
</reference>
<proteinExistence type="predicted"/>
<dbReference type="InterPro" id="IPR045677">
    <property type="entry name" value="DUF6197"/>
</dbReference>